<protein>
    <submittedName>
        <fullName evidence="2">Uncharacterized protein</fullName>
    </submittedName>
</protein>
<keyword evidence="3" id="KW-1185">Reference proteome</keyword>
<evidence type="ECO:0000313" key="2">
    <source>
        <dbReference type="EMBL" id="OQS02093.1"/>
    </source>
</evidence>
<accession>A0A1V9ZVN5</accession>
<organism evidence="2 3">
    <name type="scientific">Thraustotheca clavata</name>
    <dbReference type="NCBI Taxonomy" id="74557"/>
    <lineage>
        <taxon>Eukaryota</taxon>
        <taxon>Sar</taxon>
        <taxon>Stramenopiles</taxon>
        <taxon>Oomycota</taxon>
        <taxon>Saprolegniomycetes</taxon>
        <taxon>Saprolegniales</taxon>
        <taxon>Achlyaceae</taxon>
        <taxon>Thraustotheca</taxon>
    </lineage>
</organism>
<dbReference type="OrthoDB" id="71872at2759"/>
<reference evidence="2 3" key="1">
    <citation type="journal article" date="2014" name="Genome Biol. Evol.">
        <title>The secreted proteins of Achlya hypogyna and Thraustotheca clavata identify the ancestral oomycete secretome and reveal gene acquisitions by horizontal gene transfer.</title>
        <authorList>
            <person name="Misner I."/>
            <person name="Blouin N."/>
            <person name="Leonard G."/>
            <person name="Richards T.A."/>
            <person name="Lane C.E."/>
        </authorList>
    </citation>
    <scope>NUCLEOTIDE SEQUENCE [LARGE SCALE GENOMIC DNA]</scope>
    <source>
        <strain evidence="2 3">ATCC 34112</strain>
    </source>
</reference>
<dbReference type="EMBL" id="JNBS01001247">
    <property type="protein sequence ID" value="OQS02093.1"/>
    <property type="molecule type" value="Genomic_DNA"/>
</dbReference>
<proteinExistence type="predicted"/>
<dbReference type="AlphaFoldDB" id="A0A1V9ZVN5"/>
<feature type="region of interest" description="Disordered" evidence="1">
    <location>
        <begin position="295"/>
        <end position="348"/>
    </location>
</feature>
<feature type="compositionally biased region" description="Acidic residues" evidence="1">
    <location>
        <begin position="304"/>
        <end position="319"/>
    </location>
</feature>
<dbReference type="Proteomes" id="UP000243217">
    <property type="component" value="Unassembled WGS sequence"/>
</dbReference>
<dbReference type="STRING" id="74557.A0A1V9ZVN5"/>
<feature type="non-terminal residue" evidence="2">
    <location>
        <position position="375"/>
    </location>
</feature>
<evidence type="ECO:0000256" key="1">
    <source>
        <dbReference type="SAM" id="MobiDB-lite"/>
    </source>
</evidence>
<evidence type="ECO:0000313" key="3">
    <source>
        <dbReference type="Proteomes" id="UP000243217"/>
    </source>
</evidence>
<name>A0A1V9ZVN5_9STRA</name>
<gene>
    <name evidence="2" type="ORF">THRCLA_05508</name>
</gene>
<comment type="caution">
    <text evidence="2">The sequence shown here is derived from an EMBL/GenBank/DDBJ whole genome shotgun (WGS) entry which is preliminary data.</text>
</comment>
<sequence>MNEAEVRHVAGRGRGLYAISKLDPNQVVLKDSPISVANTLEEAGETERLVCCVCKRFVGSIQLQLHYLAGNFRLDSSMCDESKQLQSLPEHVKELAISPILPQVPSPTEIYLTKYPGENMPCVICSQTCCDILHAQPTNVFGIAYQQNEQFQKFEAQLNHLTLVTSILARIFAKLVAKCDWNKAVADFIHLEVCPSMVKMVDRELLKEAYDFVMASFITESAPKEVSLLFKQKMDLAFFSSLLGIAKVNAVGIDVPSPIVPYFLSCEGDPNVKAQLVEKAAVLLEQVLQNLCHHSDGEDASSSAEDDDSNDDEDEEDQDNSQIKEERMAENSDDEDEDIHFVWSTEDDGGCDIEFNSSAFPSMDGAALFPNFSML</sequence>